<evidence type="ECO:0000256" key="1">
    <source>
        <dbReference type="ARBA" id="ARBA00022527"/>
    </source>
</evidence>
<comment type="catalytic activity">
    <reaction evidence="6 13">
        <text>L-threonyl-[protein] + ATP = O-phospho-L-threonyl-[protein] + ADP + H(+)</text>
        <dbReference type="Rhea" id="RHEA:46608"/>
        <dbReference type="Rhea" id="RHEA-COMP:11060"/>
        <dbReference type="Rhea" id="RHEA-COMP:11605"/>
        <dbReference type="ChEBI" id="CHEBI:15378"/>
        <dbReference type="ChEBI" id="CHEBI:30013"/>
        <dbReference type="ChEBI" id="CHEBI:30616"/>
        <dbReference type="ChEBI" id="CHEBI:61977"/>
        <dbReference type="ChEBI" id="CHEBI:456216"/>
        <dbReference type="EC" id="2.7.11.1"/>
    </reaction>
</comment>
<evidence type="ECO:0000313" key="17">
    <source>
        <dbReference type="Proteomes" id="UP000241890"/>
    </source>
</evidence>
<evidence type="ECO:0000256" key="14">
    <source>
        <dbReference type="SAM" id="MobiDB-lite"/>
    </source>
</evidence>
<dbReference type="SMART" id="SM00220">
    <property type="entry name" value="S_TKc"/>
    <property type="match status" value="1"/>
</dbReference>
<comment type="catalytic activity">
    <reaction evidence="7 13">
        <text>L-seryl-[protein] + ATP = O-phospho-L-seryl-[protein] + ADP + H(+)</text>
        <dbReference type="Rhea" id="RHEA:17989"/>
        <dbReference type="Rhea" id="RHEA-COMP:9863"/>
        <dbReference type="Rhea" id="RHEA-COMP:11604"/>
        <dbReference type="ChEBI" id="CHEBI:15378"/>
        <dbReference type="ChEBI" id="CHEBI:29999"/>
        <dbReference type="ChEBI" id="CHEBI:30616"/>
        <dbReference type="ChEBI" id="CHEBI:83421"/>
        <dbReference type="ChEBI" id="CHEBI:456216"/>
        <dbReference type="EC" id="2.7.11.1"/>
    </reaction>
</comment>
<proteinExistence type="inferred from homology"/>
<feature type="compositionally biased region" description="Polar residues" evidence="14">
    <location>
        <begin position="462"/>
        <end position="485"/>
    </location>
</feature>
<evidence type="ECO:0000256" key="4">
    <source>
        <dbReference type="ARBA" id="ARBA00022777"/>
    </source>
</evidence>
<dbReference type="Gene3D" id="3.30.200.20">
    <property type="entry name" value="Phosphorylase Kinase, domain 1"/>
    <property type="match status" value="1"/>
</dbReference>
<dbReference type="GO" id="GO:0004674">
    <property type="term" value="F:protein serine/threonine kinase activity"/>
    <property type="evidence" value="ECO:0007669"/>
    <property type="project" value="UniProtKB-KW"/>
</dbReference>
<evidence type="ECO:0000313" key="16">
    <source>
        <dbReference type="EMBL" id="GBG32840.1"/>
    </source>
</evidence>
<dbReference type="InterPro" id="IPR008271">
    <property type="entry name" value="Ser/Thr_kinase_AS"/>
</dbReference>
<name>A0A2R5GPQ3_9STRA</name>
<organism evidence="16 17">
    <name type="scientific">Hondaea fermentalgiana</name>
    <dbReference type="NCBI Taxonomy" id="2315210"/>
    <lineage>
        <taxon>Eukaryota</taxon>
        <taxon>Sar</taxon>
        <taxon>Stramenopiles</taxon>
        <taxon>Bigyra</taxon>
        <taxon>Labyrinthulomycetes</taxon>
        <taxon>Thraustochytrida</taxon>
        <taxon>Thraustochytriidae</taxon>
        <taxon>Hondaea</taxon>
    </lineage>
</organism>
<feature type="domain" description="Protein kinase" evidence="15">
    <location>
        <begin position="179"/>
        <end position="429"/>
    </location>
</feature>
<keyword evidence="4 13" id="KW-0418">Kinase</keyword>
<keyword evidence="5 9" id="KW-0067">ATP-binding</keyword>
<feature type="compositionally biased region" description="Basic and acidic residues" evidence="14">
    <location>
        <begin position="10"/>
        <end position="29"/>
    </location>
</feature>
<keyword evidence="17" id="KW-1185">Reference proteome</keyword>
<evidence type="ECO:0000256" key="5">
    <source>
        <dbReference type="ARBA" id="ARBA00022840"/>
    </source>
</evidence>
<comment type="similarity">
    <text evidence="13">Belongs to the protein kinase superfamily. Ser/Thr protein kinase family. Aurora subfamily.</text>
</comment>
<evidence type="ECO:0000256" key="7">
    <source>
        <dbReference type="ARBA" id="ARBA00048679"/>
    </source>
</evidence>
<feature type="binding site" evidence="9">
    <location>
        <begin position="306"/>
        <end position="307"/>
    </location>
    <ligand>
        <name>ATP</name>
        <dbReference type="ChEBI" id="CHEBI:30616"/>
    </ligand>
</feature>
<dbReference type="FunCoup" id="A0A2R5GPQ3">
    <property type="interactions" value="32"/>
</dbReference>
<feature type="cross-link" description="Glycyl lysine isopeptide (Lys-Gly) (interchain with G-Cter in SUMO2)" evidence="10">
    <location>
        <position position="304"/>
    </location>
</feature>
<reference evidence="16 17" key="1">
    <citation type="submission" date="2017-12" db="EMBL/GenBank/DDBJ databases">
        <title>Sequencing, de novo assembly and annotation of complete genome of a new Thraustochytrid species, strain FCC1311.</title>
        <authorList>
            <person name="Sedici K."/>
            <person name="Godart F."/>
            <person name="Aiese Cigliano R."/>
            <person name="Sanseverino W."/>
            <person name="Barakat M."/>
            <person name="Ortet P."/>
            <person name="Marechal E."/>
            <person name="Cagnac O."/>
            <person name="Amato A."/>
        </authorList>
    </citation>
    <scope>NUCLEOTIDE SEQUENCE [LARGE SCALE GENOMIC DNA]</scope>
</reference>
<protein>
    <recommendedName>
        <fullName evidence="13">Aurora kinase</fullName>
        <ecNumber evidence="13">2.7.11.1</ecNumber>
    </recommendedName>
</protein>
<dbReference type="InterPro" id="IPR030616">
    <property type="entry name" value="Aur-like"/>
</dbReference>
<comment type="caution">
    <text evidence="16">The sequence shown here is derived from an EMBL/GenBank/DDBJ whole genome shotgun (WGS) entry which is preliminary data.</text>
</comment>
<dbReference type="EC" id="2.7.11.1" evidence="13"/>
<evidence type="ECO:0000256" key="3">
    <source>
        <dbReference type="ARBA" id="ARBA00022741"/>
    </source>
</evidence>
<dbReference type="SUPFAM" id="SSF56112">
    <property type="entry name" value="Protein kinase-like (PK-like)"/>
    <property type="match status" value="1"/>
</dbReference>
<feature type="binding site" evidence="9">
    <location>
        <position position="189"/>
    </location>
    <ligand>
        <name>ATP</name>
        <dbReference type="ChEBI" id="CHEBI:30616"/>
    </ligand>
</feature>
<feature type="compositionally biased region" description="Polar residues" evidence="14">
    <location>
        <begin position="54"/>
        <end position="74"/>
    </location>
</feature>
<dbReference type="InterPro" id="IPR011009">
    <property type="entry name" value="Kinase-like_dom_sf"/>
</dbReference>
<dbReference type="PROSITE" id="PS00107">
    <property type="entry name" value="PROTEIN_KINASE_ATP"/>
    <property type="match status" value="1"/>
</dbReference>
<dbReference type="Pfam" id="PF00069">
    <property type="entry name" value="Pkinase"/>
    <property type="match status" value="1"/>
</dbReference>
<keyword evidence="3 9" id="KW-0547">Nucleotide-binding</keyword>
<evidence type="ECO:0000256" key="10">
    <source>
        <dbReference type="PIRSR" id="PIRSR630616-3"/>
    </source>
</evidence>
<evidence type="ECO:0000256" key="12">
    <source>
        <dbReference type="RuleBase" id="RU000304"/>
    </source>
</evidence>
<dbReference type="FunFam" id="3.30.200.20:FF:000042">
    <property type="entry name" value="Aurora kinase A"/>
    <property type="match status" value="1"/>
</dbReference>
<evidence type="ECO:0000256" key="8">
    <source>
        <dbReference type="PIRSR" id="PIRSR630616-1"/>
    </source>
</evidence>
<accession>A0A2R5GPQ3</accession>
<evidence type="ECO:0000256" key="6">
    <source>
        <dbReference type="ARBA" id="ARBA00047899"/>
    </source>
</evidence>
<evidence type="ECO:0000256" key="13">
    <source>
        <dbReference type="RuleBase" id="RU367134"/>
    </source>
</evidence>
<feature type="active site" description="Proton acceptor" evidence="8">
    <location>
        <position position="302"/>
    </location>
</feature>
<dbReference type="InParanoid" id="A0A2R5GPQ3"/>
<dbReference type="AlphaFoldDB" id="A0A2R5GPQ3"/>
<feature type="region of interest" description="Disordered" evidence="14">
    <location>
        <begin position="1"/>
        <end position="74"/>
    </location>
</feature>
<evidence type="ECO:0000256" key="2">
    <source>
        <dbReference type="ARBA" id="ARBA00022679"/>
    </source>
</evidence>
<feature type="region of interest" description="Disordered" evidence="14">
    <location>
        <begin position="129"/>
        <end position="171"/>
    </location>
</feature>
<dbReference type="GO" id="GO:0005524">
    <property type="term" value="F:ATP binding"/>
    <property type="evidence" value="ECO:0007669"/>
    <property type="project" value="UniProtKB-UniRule"/>
</dbReference>
<dbReference type="FunFam" id="1.10.510.10:FF:000235">
    <property type="entry name" value="Serine/threonine-protein kinase ark1"/>
    <property type="match status" value="1"/>
</dbReference>
<dbReference type="PROSITE" id="PS00108">
    <property type="entry name" value="PROTEIN_KINASE_ST"/>
    <property type="match status" value="1"/>
</dbReference>
<evidence type="ECO:0000256" key="11">
    <source>
        <dbReference type="PROSITE-ProRule" id="PRU10141"/>
    </source>
</evidence>
<feature type="binding site" evidence="9 11">
    <location>
        <position position="208"/>
    </location>
    <ligand>
        <name>ATP</name>
        <dbReference type="ChEBI" id="CHEBI:30616"/>
    </ligand>
</feature>
<sequence>MANSNSRITNTHEGEDSKHAKLVRTEQVPRKKRTAKSVGQIWEEAMPGVDTKAKTVTKSSEQDENQNVNIAEQASRATNAAQAFRRRGSMLTPLTCRVDHGKKCMPQEESQGATVDSLQNKVNCSAVQRQPESIFDDANEDGNRDDEEVRKDLRDQATGDEEKEGHEDEETRVWSLQDFDIGKKLGRGKFGNVYLARERKSGFVVAIKVLQKSQLEKAGVEHQLRREVEIQSQLRHKHILRLFTFFHDCKRIFLVLQFASRGELYKELKLKKRFPEPRAATYIRDLADALRYCHGKNVIHRDLKPENILLSHNGTVLISDFGWSVHSKTRRETLCGTIDYLAPEAVMRRKHDARVDVWSLGVLAYELLVGSPPFEEESETLTYQRIKRVDLRFPSHGISDDAKDFIRALLRKNPDHRMQLKDVPTHPWIAKYARAPRAVKSTTKTLHSSSLSATGPSRAVPPSQSSGAMGPSHPSQTGALTATSA</sequence>
<dbReference type="PROSITE" id="PS50011">
    <property type="entry name" value="PROTEIN_KINASE_DOM"/>
    <property type="match status" value="1"/>
</dbReference>
<keyword evidence="1 12" id="KW-0723">Serine/threonine-protein kinase</keyword>
<dbReference type="Gene3D" id="1.10.510.10">
    <property type="entry name" value="Transferase(Phosphotransferase) domain 1"/>
    <property type="match status" value="1"/>
</dbReference>
<dbReference type="InterPro" id="IPR017441">
    <property type="entry name" value="Protein_kinase_ATP_BS"/>
</dbReference>
<feature type="compositionally biased region" description="Basic and acidic residues" evidence="14">
    <location>
        <begin position="147"/>
        <end position="157"/>
    </location>
</feature>
<dbReference type="InterPro" id="IPR000719">
    <property type="entry name" value="Prot_kinase_dom"/>
</dbReference>
<feature type="binding site" evidence="9">
    <location>
        <position position="320"/>
    </location>
    <ligand>
        <name>ATP</name>
        <dbReference type="ChEBI" id="CHEBI:30616"/>
    </ligand>
</feature>
<dbReference type="EMBL" id="BEYU01000133">
    <property type="protein sequence ID" value="GBG32840.1"/>
    <property type="molecule type" value="Genomic_DNA"/>
</dbReference>
<feature type="compositionally biased region" description="Low complexity" evidence="14">
    <location>
        <begin position="440"/>
        <end position="454"/>
    </location>
</feature>
<dbReference type="OrthoDB" id="377346at2759"/>
<dbReference type="Proteomes" id="UP000241890">
    <property type="component" value="Unassembled WGS sequence"/>
</dbReference>
<gene>
    <name evidence="16" type="ORF">FCC1311_090652</name>
</gene>
<evidence type="ECO:0000256" key="9">
    <source>
        <dbReference type="PIRSR" id="PIRSR630616-2"/>
    </source>
</evidence>
<feature type="compositionally biased region" description="Acidic residues" evidence="14">
    <location>
        <begin position="134"/>
        <end position="146"/>
    </location>
</feature>
<keyword evidence="2 13" id="KW-0808">Transferase</keyword>
<evidence type="ECO:0000259" key="15">
    <source>
        <dbReference type="PROSITE" id="PS50011"/>
    </source>
</evidence>
<dbReference type="CDD" id="cd14007">
    <property type="entry name" value="STKc_Aurora"/>
    <property type="match status" value="1"/>
</dbReference>
<feature type="region of interest" description="Disordered" evidence="14">
    <location>
        <begin position="439"/>
        <end position="485"/>
    </location>
</feature>
<dbReference type="PANTHER" id="PTHR24350">
    <property type="entry name" value="SERINE/THREONINE-PROTEIN KINASE IAL-RELATED"/>
    <property type="match status" value="1"/>
</dbReference>